<dbReference type="Proteomes" id="UP000052023">
    <property type="component" value="Unassembled WGS sequence"/>
</dbReference>
<name>A0A0R3N9F1_9BRAD</name>
<dbReference type="AlphaFoldDB" id="A0A0R3N9F1"/>
<dbReference type="Gene3D" id="1.10.1660.10">
    <property type="match status" value="1"/>
</dbReference>
<dbReference type="PROSITE" id="PS50937">
    <property type="entry name" value="HTH_MERR_2"/>
    <property type="match status" value="1"/>
</dbReference>
<dbReference type="OrthoDB" id="9802944at2"/>
<keyword evidence="1" id="KW-0238">DNA-binding</keyword>
<dbReference type="RefSeq" id="WP_057842353.1">
    <property type="nucleotide sequence ID" value="NZ_LLYA01000046.1"/>
</dbReference>
<dbReference type="SMART" id="SM00422">
    <property type="entry name" value="HTH_MERR"/>
    <property type="match status" value="1"/>
</dbReference>
<accession>A0A0R3N9F1</accession>
<proteinExistence type="predicted"/>
<dbReference type="PRINTS" id="PR00040">
    <property type="entry name" value="HTHMERR"/>
</dbReference>
<sequence length="155" mass="16677">MSNLKIGALARQTGTNAPTIRYYEEIGLLGSVGRQAGNQRVYSDTDVRRLTFIRRCREFGFSIDQVRALVALVQDPASSCVHARDLAQEHLIAVRAKLTELKALERSIAAFVANCDASCAGGAGPDCVILEDLTKGRTQTRNTSGGRCSKTSACS</sequence>
<dbReference type="EMBL" id="LLYA01000046">
    <property type="protein sequence ID" value="KRR29015.1"/>
    <property type="molecule type" value="Genomic_DNA"/>
</dbReference>
<gene>
    <name evidence="3" type="ORF">CQ13_17830</name>
</gene>
<protein>
    <submittedName>
        <fullName evidence="3">MerR family transcriptional regulator</fullName>
    </submittedName>
</protein>
<dbReference type="PANTHER" id="PTHR30204:SF92">
    <property type="entry name" value="HTH-TYPE TRANSCRIPTIONAL REGULATOR ZNTR"/>
    <property type="match status" value="1"/>
</dbReference>
<dbReference type="SUPFAM" id="SSF46955">
    <property type="entry name" value="Putative DNA-binding domain"/>
    <property type="match status" value="1"/>
</dbReference>
<dbReference type="InterPro" id="IPR009061">
    <property type="entry name" value="DNA-bd_dom_put_sf"/>
</dbReference>
<dbReference type="CDD" id="cd04785">
    <property type="entry name" value="HTH_CadR-PbrR-like"/>
    <property type="match status" value="1"/>
</dbReference>
<dbReference type="InterPro" id="IPR047057">
    <property type="entry name" value="MerR_fam"/>
</dbReference>
<evidence type="ECO:0000313" key="4">
    <source>
        <dbReference type="Proteomes" id="UP000052023"/>
    </source>
</evidence>
<dbReference type="GO" id="GO:0003700">
    <property type="term" value="F:DNA-binding transcription factor activity"/>
    <property type="evidence" value="ECO:0007669"/>
    <property type="project" value="InterPro"/>
</dbReference>
<organism evidence="3 4">
    <name type="scientific">Bradyrhizobium retamae</name>
    <dbReference type="NCBI Taxonomy" id="1300035"/>
    <lineage>
        <taxon>Bacteria</taxon>
        <taxon>Pseudomonadati</taxon>
        <taxon>Pseudomonadota</taxon>
        <taxon>Alphaproteobacteria</taxon>
        <taxon>Hyphomicrobiales</taxon>
        <taxon>Nitrobacteraceae</taxon>
        <taxon>Bradyrhizobium</taxon>
    </lineage>
</organism>
<evidence type="ECO:0000313" key="3">
    <source>
        <dbReference type="EMBL" id="KRR29015.1"/>
    </source>
</evidence>
<dbReference type="GO" id="GO:0003677">
    <property type="term" value="F:DNA binding"/>
    <property type="evidence" value="ECO:0007669"/>
    <property type="project" value="UniProtKB-KW"/>
</dbReference>
<evidence type="ECO:0000256" key="1">
    <source>
        <dbReference type="ARBA" id="ARBA00023125"/>
    </source>
</evidence>
<keyword evidence="4" id="KW-1185">Reference proteome</keyword>
<dbReference type="PANTHER" id="PTHR30204">
    <property type="entry name" value="REDOX-CYCLING DRUG-SENSING TRANSCRIPTIONAL ACTIVATOR SOXR"/>
    <property type="match status" value="1"/>
</dbReference>
<dbReference type="InterPro" id="IPR000551">
    <property type="entry name" value="MerR-type_HTH_dom"/>
</dbReference>
<evidence type="ECO:0000259" key="2">
    <source>
        <dbReference type="PROSITE" id="PS50937"/>
    </source>
</evidence>
<feature type="domain" description="HTH merR-type" evidence="2">
    <location>
        <begin position="3"/>
        <end position="72"/>
    </location>
</feature>
<dbReference type="Pfam" id="PF13411">
    <property type="entry name" value="MerR_1"/>
    <property type="match status" value="1"/>
</dbReference>
<reference evidence="3 4" key="1">
    <citation type="submission" date="2014-03" db="EMBL/GenBank/DDBJ databases">
        <title>Bradyrhizobium valentinum sp. nov., isolated from effective nodules of Lupinus mariae-josephae, a lupine endemic of basic-lime soils in Eastern Spain.</title>
        <authorList>
            <person name="Duran D."/>
            <person name="Rey L."/>
            <person name="Navarro A."/>
            <person name="Busquets A."/>
            <person name="Imperial J."/>
            <person name="Ruiz-Argueso T."/>
        </authorList>
    </citation>
    <scope>NUCLEOTIDE SEQUENCE [LARGE SCALE GENOMIC DNA]</scope>
    <source>
        <strain evidence="3 4">Ro19</strain>
    </source>
</reference>
<comment type="caution">
    <text evidence="3">The sequence shown here is derived from an EMBL/GenBank/DDBJ whole genome shotgun (WGS) entry which is preliminary data.</text>
</comment>